<keyword evidence="8" id="KW-1185">Reference proteome</keyword>
<dbReference type="Proteomes" id="UP000634476">
    <property type="component" value="Unassembled WGS sequence"/>
</dbReference>
<evidence type="ECO:0000259" key="6">
    <source>
        <dbReference type="PROSITE" id="PS50011"/>
    </source>
</evidence>
<dbReference type="InterPro" id="IPR008271">
    <property type="entry name" value="Ser/Thr_kinase_AS"/>
</dbReference>
<sequence length="655" mass="68306">MPSAASPSSEDPGLRELRELPAGYRVLGTLGAGGQGVVYLAEQTGGGRVAVKVLHRHAAGDPGPFLAEAGLIGRVRAFCTAQVVDSGVADGLPYLVTEYVDGPSLAQVIEERDALRGAELVRLVFGTLTALAAVHQAGVVHRDFKPANVLLGRDGPRVIDFGIARLLDAADGTGELVGTPPYMAPEQFDGAEAGPPADMFAWASTVVCAATGRPPFGTGPTPVVINRILNGPPDLGGADGLDGELRELVTACLDKDPARRPTAAGALMRLLGGEVPARELLPEGSRRAAPDAPPEEGDTVPSAPERARRPGRIVAVAAALAIALTAGGLVTARLLAAGDPPPSSPSTPPPSSSAPLTPPTMAAGSTTRTPVPGSGVTLHEAPSDEMRVSAYQDRRTKTSAWFLRDPGSGAFQAVGEPRQAMEVAPGGRLVASLSALRLFTLDYDRVNIADRVSGDSYDIRTVDRPLFTDGLSWNDDGTRVLLTVHAEARDDAARVGFVVVDPVKRTAYITRMPASGHPYMWGPEPGTVMQRGPGGAALVYGLDGTLRRTVPGVGDLLWDGAVATAAGGLFLTACPDAPRDTCVWDYRSGTREARLRTGERTTVHGWLGAEHLLATRKGGKVSEVVMLDLSGKAVRVLADGPAAEIDKIAMWYTPE</sequence>
<dbReference type="EMBL" id="BOOK01000004">
    <property type="protein sequence ID" value="GIH98739.1"/>
    <property type="molecule type" value="Genomic_DNA"/>
</dbReference>
<dbReference type="Pfam" id="PF00069">
    <property type="entry name" value="Pkinase"/>
    <property type="match status" value="1"/>
</dbReference>
<evidence type="ECO:0000313" key="8">
    <source>
        <dbReference type="Proteomes" id="UP000634476"/>
    </source>
</evidence>
<evidence type="ECO:0000256" key="1">
    <source>
        <dbReference type="ARBA" id="ARBA00022679"/>
    </source>
</evidence>
<evidence type="ECO:0000256" key="2">
    <source>
        <dbReference type="ARBA" id="ARBA00022741"/>
    </source>
</evidence>
<evidence type="ECO:0000256" key="5">
    <source>
        <dbReference type="SAM" id="MobiDB-lite"/>
    </source>
</evidence>
<dbReference type="GO" id="GO:0004674">
    <property type="term" value="F:protein serine/threonine kinase activity"/>
    <property type="evidence" value="ECO:0007669"/>
    <property type="project" value="TreeGrafter"/>
</dbReference>
<dbReference type="RefSeq" id="WP_203873212.1">
    <property type="nucleotide sequence ID" value="NZ_BOOK01000004.1"/>
</dbReference>
<dbReference type="InterPro" id="IPR011009">
    <property type="entry name" value="Kinase-like_dom_sf"/>
</dbReference>
<dbReference type="SUPFAM" id="SSF82171">
    <property type="entry name" value="DPP6 N-terminal domain-like"/>
    <property type="match status" value="1"/>
</dbReference>
<dbReference type="Gene3D" id="1.10.510.10">
    <property type="entry name" value="Transferase(Phosphotransferase) domain 1"/>
    <property type="match status" value="1"/>
</dbReference>
<dbReference type="PANTHER" id="PTHR43289">
    <property type="entry name" value="MITOGEN-ACTIVATED PROTEIN KINASE KINASE KINASE 20-RELATED"/>
    <property type="match status" value="1"/>
</dbReference>
<dbReference type="SUPFAM" id="SSF56112">
    <property type="entry name" value="Protein kinase-like (PK-like)"/>
    <property type="match status" value="1"/>
</dbReference>
<gene>
    <name evidence="7" type="ORF">Pta02_07480</name>
</gene>
<dbReference type="PROSITE" id="PS50011">
    <property type="entry name" value="PROTEIN_KINASE_DOM"/>
    <property type="match status" value="1"/>
</dbReference>
<dbReference type="GO" id="GO:0005524">
    <property type="term" value="F:ATP binding"/>
    <property type="evidence" value="ECO:0007669"/>
    <property type="project" value="UniProtKB-KW"/>
</dbReference>
<organism evidence="7 8">
    <name type="scientific">Planobispora takensis</name>
    <dbReference type="NCBI Taxonomy" id="1367882"/>
    <lineage>
        <taxon>Bacteria</taxon>
        <taxon>Bacillati</taxon>
        <taxon>Actinomycetota</taxon>
        <taxon>Actinomycetes</taxon>
        <taxon>Streptosporangiales</taxon>
        <taxon>Streptosporangiaceae</taxon>
        <taxon>Planobispora</taxon>
    </lineage>
</organism>
<dbReference type="PANTHER" id="PTHR43289:SF34">
    <property type="entry name" value="SERINE_THREONINE-PROTEIN KINASE YBDM-RELATED"/>
    <property type="match status" value="1"/>
</dbReference>
<keyword evidence="2" id="KW-0547">Nucleotide-binding</keyword>
<comment type="caution">
    <text evidence="7">The sequence shown here is derived from an EMBL/GenBank/DDBJ whole genome shotgun (WGS) entry which is preliminary data.</text>
</comment>
<dbReference type="CDD" id="cd14014">
    <property type="entry name" value="STKc_PknB_like"/>
    <property type="match status" value="1"/>
</dbReference>
<dbReference type="InterPro" id="IPR000719">
    <property type="entry name" value="Prot_kinase_dom"/>
</dbReference>
<keyword evidence="4" id="KW-0067">ATP-binding</keyword>
<evidence type="ECO:0000256" key="4">
    <source>
        <dbReference type="ARBA" id="ARBA00022840"/>
    </source>
</evidence>
<feature type="domain" description="Protein kinase" evidence="6">
    <location>
        <begin position="24"/>
        <end position="281"/>
    </location>
</feature>
<feature type="compositionally biased region" description="Basic and acidic residues" evidence="5">
    <location>
        <begin position="381"/>
        <end position="391"/>
    </location>
</feature>
<keyword evidence="3" id="KW-0418">Kinase</keyword>
<name>A0A8J3SUR7_9ACTN</name>
<feature type="region of interest" description="Disordered" evidence="5">
    <location>
        <begin position="278"/>
        <end position="307"/>
    </location>
</feature>
<proteinExistence type="predicted"/>
<dbReference type="PROSITE" id="PS00108">
    <property type="entry name" value="PROTEIN_KINASE_ST"/>
    <property type="match status" value="1"/>
</dbReference>
<evidence type="ECO:0000313" key="7">
    <source>
        <dbReference type="EMBL" id="GIH98739.1"/>
    </source>
</evidence>
<dbReference type="Gene3D" id="3.30.200.20">
    <property type="entry name" value="Phosphorylase Kinase, domain 1"/>
    <property type="match status" value="1"/>
</dbReference>
<feature type="region of interest" description="Disordered" evidence="5">
    <location>
        <begin position="337"/>
        <end position="391"/>
    </location>
</feature>
<dbReference type="AlphaFoldDB" id="A0A8J3SUR7"/>
<protein>
    <recommendedName>
        <fullName evidence="6">Protein kinase domain-containing protein</fullName>
    </recommendedName>
</protein>
<reference evidence="7" key="1">
    <citation type="submission" date="2021-01" db="EMBL/GenBank/DDBJ databases">
        <title>Whole genome shotgun sequence of Planobispora takensis NBRC 109077.</title>
        <authorList>
            <person name="Komaki H."/>
            <person name="Tamura T."/>
        </authorList>
    </citation>
    <scope>NUCLEOTIDE SEQUENCE</scope>
    <source>
        <strain evidence="7">NBRC 109077</strain>
    </source>
</reference>
<feature type="compositionally biased region" description="Pro residues" evidence="5">
    <location>
        <begin position="339"/>
        <end position="358"/>
    </location>
</feature>
<keyword evidence="1" id="KW-0808">Transferase</keyword>
<accession>A0A8J3SUR7</accession>
<feature type="compositionally biased region" description="Basic and acidic residues" evidence="5">
    <location>
        <begin position="278"/>
        <end position="289"/>
    </location>
</feature>
<evidence type="ECO:0000256" key="3">
    <source>
        <dbReference type="ARBA" id="ARBA00022777"/>
    </source>
</evidence>